<dbReference type="GO" id="GO:0003924">
    <property type="term" value="F:GTPase activity"/>
    <property type="evidence" value="ECO:0007669"/>
    <property type="project" value="InterPro"/>
</dbReference>
<evidence type="ECO:0000256" key="1">
    <source>
        <dbReference type="ARBA" id="ARBA00022741"/>
    </source>
</evidence>
<evidence type="ECO:0000313" key="3">
    <source>
        <dbReference type="EMBL" id="CAH3041781.1"/>
    </source>
</evidence>
<dbReference type="PANTHER" id="PTHR24073">
    <property type="entry name" value="DRAB5-RELATED"/>
    <property type="match status" value="1"/>
</dbReference>
<dbReference type="Pfam" id="PF00071">
    <property type="entry name" value="Ras"/>
    <property type="match status" value="1"/>
</dbReference>
<dbReference type="Pfam" id="PF08477">
    <property type="entry name" value="Roc"/>
    <property type="match status" value="1"/>
</dbReference>
<sequence length="391" mass="44741">LKIICVGDYTGGVRTRGIFIKDYLGIKPTVRCHPFTCIDFYLKKVEWQKLGHSSRNSIVVQLCDIAEMERFSAMTKVFFKHSQGAMVFWGPHNPSSLAGALQWRRKIREDISLPIPCVLVTDNVTDSCSSSINWIGPGKIFESELALDQFCKDHNFENHFEITARDWVSSEKSVFGQAVNCLLDGILQSEKKEEHDRQGEELLVKIVCVGGFTGGVGTKGVFIDDYLEVWPPVQTYRSPLIGVKFYLKTIRWQRGDTEKPISIKLQLWEIAEQERFSNMLKIYFRDCLGALVFWGTQRPSTLNEAVLWREKVKEFCPCAPCVLVTDNVGKEPLKWIGGGETFKSEIAFDRFCEEHGFVDHFEIKARDWESGEKSIFGRAVTRLLDEIFKNQ</sequence>
<comment type="caution">
    <text evidence="3">The sequence shown here is derived from an EMBL/GenBank/DDBJ whole genome shotgun (WGS) entry which is preliminary data.</text>
</comment>
<accession>A0AAU9VZ20</accession>
<dbReference type="Proteomes" id="UP001159428">
    <property type="component" value="Unassembled WGS sequence"/>
</dbReference>
<dbReference type="SUPFAM" id="SSF52540">
    <property type="entry name" value="P-loop containing nucleoside triphosphate hydrolases"/>
    <property type="match status" value="2"/>
</dbReference>
<keyword evidence="4" id="KW-1185">Reference proteome</keyword>
<dbReference type="InterPro" id="IPR001806">
    <property type="entry name" value="Small_GTPase"/>
</dbReference>
<feature type="non-terminal residue" evidence="3">
    <location>
        <position position="1"/>
    </location>
</feature>
<dbReference type="EMBL" id="CALNXJ010000006">
    <property type="protein sequence ID" value="CAH3041781.1"/>
    <property type="molecule type" value="Genomic_DNA"/>
</dbReference>
<dbReference type="PROSITE" id="PS51419">
    <property type="entry name" value="RAB"/>
    <property type="match status" value="2"/>
</dbReference>
<evidence type="ECO:0000256" key="2">
    <source>
        <dbReference type="ARBA" id="ARBA00023134"/>
    </source>
</evidence>
<name>A0AAU9VZ20_9CNID</name>
<dbReference type="SMART" id="SM00175">
    <property type="entry name" value="RAB"/>
    <property type="match status" value="1"/>
</dbReference>
<dbReference type="Gene3D" id="3.40.50.300">
    <property type="entry name" value="P-loop containing nucleotide triphosphate hydrolases"/>
    <property type="match status" value="2"/>
</dbReference>
<keyword evidence="2" id="KW-0342">GTP-binding</keyword>
<protein>
    <submittedName>
        <fullName evidence="3">Uncharacterized protein</fullName>
    </submittedName>
</protein>
<organism evidence="3 4">
    <name type="scientific">Pocillopora meandrina</name>
    <dbReference type="NCBI Taxonomy" id="46732"/>
    <lineage>
        <taxon>Eukaryota</taxon>
        <taxon>Metazoa</taxon>
        <taxon>Cnidaria</taxon>
        <taxon>Anthozoa</taxon>
        <taxon>Hexacorallia</taxon>
        <taxon>Scleractinia</taxon>
        <taxon>Astrocoeniina</taxon>
        <taxon>Pocilloporidae</taxon>
        <taxon>Pocillopora</taxon>
    </lineage>
</organism>
<reference evidence="3 4" key="1">
    <citation type="submission" date="2022-05" db="EMBL/GenBank/DDBJ databases">
        <authorList>
            <consortium name="Genoscope - CEA"/>
            <person name="William W."/>
        </authorList>
    </citation>
    <scope>NUCLEOTIDE SEQUENCE [LARGE SCALE GENOMIC DNA]</scope>
</reference>
<dbReference type="InterPro" id="IPR027417">
    <property type="entry name" value="P-loop_NTPase"/>
</dbReference>
<gene>
    <name evidence="3" type="ORF">PMEA_00028381</name>
</gene>
<proteinExistence type="predicted"/>
<evidence type="ECO:0000313" key="4">
    <source>
        <dbReference type="Proteomes" id="UP001159428"/>
    </source>
</evidence>
<dbReference type="AlphaFoldDB" id="A0AAU9VZ20"/>
<keyword evidence="1" id="KW-0547">Nucleotide-binding</keyword>
<dbReference type="GO" id="GO:0005525">
    <property type="term" value="F:GTP binding"/>
    <property type="evidence" value="ECO:0007669"/>
    <property type="project" value="UniProtKB-KW"/>
</dbReference>